<evidence type="ECO:0000256" key="1">
    <source>
        <dbReference type="SAM" id="SignalP"/>
    </source>
</evidence>
<dbReference type="Pfam" id="PF03992">
    <property type="entry name" value="ABM"/>
    <property type="match status" value="1"/>
</dbReference>
<feature type="signal peptide" evidence="1">
    <location>
        <begin position="1"/>
        <end position="21"/>
    </location>
</feature>
<gene>
    <name evidence="3" type="ORF">DYI23_12680</name>
</gene>
<evidence type="ECO:0000259" key="2">
    <source>
        <dbReference type="Pfam" id="PF03992"/>
    </source>
</evidence>
<reference evidence="3" key="2">
    <citation type="journal article" date="2021" name="Microorganisms">
        <title>Bacterial Dimethylsulfoniopropionate Biosynthesis in the East China Sea.</title>
        <authorList>
            <person name="Liu J."/>
            <person name="Zhang Y."/>
            <person name="Liu J."/>
            <person name="Zhong H."/>
            <person name="Williams B.T."/>
            <person name="Zheng Y."/>
            <person name="Curson A.R.J."/>
            <person name="Sun C."/>
            <person name="Sun H."/>
            <person name="Song D."/>
            <person name="Wagner Mackenzie B."/>
            <person name="Bermejo Martinez A."/>
            <person name="Todd J.D."/>
            <person name="Zhang X.H."/>
        </authorList>
    </citation>
    <scope>NUCLEOTIDE SEQUENCE</scope>
    <source>
        <strain evidence="3">AESS21</strain>
    </source>
</reference>
<dbReference type="Proteomes" id="UP000705379">
    <property type="component" value="Unassembled WGS sequence"/>
</dbReference>
<dbReference type="GO" id="GO:0004497">
    <property type="term" value="F:monooxygenase activity"/>
    <property type="evidence" value="ECO:0007669"/>
    <property type="project" value="UniProtKB-KW"/>
</dbReference>
<feature type="chain" id="PRO_5037898989" evidence="1">
    <location>
        <begin position="22"/>
        <end position="121"/>
    </location>
</feature>
<keyword evidence="1" id="KW-0732">Signal</keyword>
<reference evidence="3" key="1">
    <citation type="submission" date="2018-08" db="EMBL/GenBank/DDBJ databases">
        <authorList>
            <person name="Jin W."/>
            <person name="Wang H."/>
            <person name="Yang Y."/>
            <person name="Li M."/>
            <person name="Liu J."/>
        </authorList>
    </citation>
    <scope>NUCLEOTIDE SEQUENCE</scope>
    <source>
        <strain evidence="3">AESS21</strain>
    </source>
</reference>
<dbReference type="Gene3D" id="3.30.70.100">
    <property type="match status" value="1"/>
</dbReference>
<comment type="caution">
    <text evidence="3">The sequence shown here is derived from an EMBL/GenBank/DDBJ whole genome shotgun (WGS) entry which is preliminary data.</text>
</comment>
<organism evidence="3 4">
    <name type="scientific">Roseibium polysiphoniae</name>
    <dbReference type="NCBI Taxonomy" id="2571221"/>
    <lineage>
        <taxon>Bacteria</taxon>
        <taxon>Pseudomonadati</taxon>
        <taxon>Pseudomonadota</taxon>
        <taxon>Alphaproteobacteria</taxon>
        <taxon>Hyphomicrobiales</taxon>
        <taxon>Stappiaceae</taxon>
        <taxon>Roseibium</taxon>
    </lineage>
</organism>
<name>A0A944CCY1_9HYPH</name>
<evidence type="ECO:0000313" key="3">
    <source>
        <dbReference type="EMBL" id="MBS8261075.1"/>
    </source>
</evidence>
<dbReference type="EMBL" id="QTKU01000003">
    <property type="protein sequence ID" value="MBS8261075.1"/>
    <property type="molecule type" value="Genomic_DNA"/>
</dbReference>
<dbReference type="InterPro" id="IPR011008">
    <property type="entry name" value="Dimeric_a/b-barrel"/>
</dbReference>
<dbReference type="SUPFAM" id="SSF54909">
    <property type="entry name" value="Dimeric alpha+beta barrel"/>
    <property type="match status" value="1"/>
</dbReference>
<keyword evidence="3" id="KW-0503">Monooxygenase</keyword>
<keyword evidence="3" id="KW-0560">Oxidoreductase</keyword>
<protein>
    <submittedName>
        <fullName evidence="3">Antibiotic biosynthesis monooxygenase</fullName>
    </submittedName>
</protein>
<dbReference type="InterPro" id="IPR007138">
    <property type="entry name" value="ABM_dom"/>
</dbReference>
<evidence type="ECO:0000313" key="4">
    <source>
        <dbReference type="Proteomes" id="UP000705379"/>
    </source>
</evidence>
<dbReference type="AlphaFoldDB" id="A0A944CCY1"/>
<sequence length="121" mass="13081">MRKSALAAVTALLFTSNPAFAANEEAVTLINAFVVPVGKEDEAISFWEQAAEFMKTQPGYISTALHQAITPDAKFQLINIAKWESADAFKKAHLALSQESGIERVDGVVPSPALYSIVRSD</sequence>
<dbReference type="RefSeq" id="WP_213216539.1">
    <property type="nucleotide sequence ID" value="NZ_QTKU01000003.1"/>
</dbReference>
<feature type="domain" description="ABM" evidence="2">
    <location>
        <begin position="27"/>
        <end position="91"/>
    </location>
</feature>
<accession>A0A944CCY1</accession>
<proteinExistence type="predicted"/>